<evidence type="ECO:0000313" key="10">
    <source>
        <dbReference type="Proteomes" id="UP001652700"/>
    </source>
</evidence>
<evidence type="ECO:0000259" key="8">
    <source>
        <dbReference type="Pfam" id="PF25037"/>
    </source>
</evidence>
<evidence type="ECO:0000259" key="7">
    <source>
        <dbReference type="Pfam" id="PF25036"/>
    </source>
</evidence>
<dbReference type="RefSeq" id="XP_050515494.1">
    <property type="nucleotide sequence ID" value="XM_050659537.1"/>
</dbReference>
<proteinExistence type="inferred from homology"/>
<feature type="domain" description="Vacuolar protein sorting-associated protein 13 VPS13 adaptor binding" evidence="7">
    <location>
        <begin position="2116"/>
        <end position="2559"/>
    </location>
</feature>
<evidence type="ECO:0008006" key="11">
    <source>
        <dbReference type="Google" id="ProtNLM"/>
    </source>
</evidence>
<dbReference type="Pfam" id="PF12624">
    <property type="entry name" value="VPS13_N"/>
    <property type="match status" value="1"/>
</dbReference>
<comment type="similarity">
    <text evidence="1">Belongs to the VPS13 family.</text>
</comment>
<evidence type="ECO:0000313" key="9">
    <source>
        <dbReference type="EnsemblMetazoa" id="XP_050515494.1"/>
    </source>
</evidence>
<feature type="region of interest" description="Disordered" evidence="4">
    <location>
        <begin position="1764"/>
        <end position="1796"/>
    </location>
</feature>
<sequence>MLEGAVARLLNQLLGKYVVDLDAENLNVGIFSGQVQLTDLKLKPEALYELDLPIEVRAGTIGKIWLQIPWTSLWNQPIVVNIEDLHIIAGPIVTNEPFDAEKNKRLSRASKKKALANLDNHEILGGPTSFSEHLISNILNYFQLNIANIHIRYEDNYSLKTPVAAGLCIGSITAESTNSKWRPAKYDKNAETCYYMVKLDAFSIYWNTDASLKKWDLPSQYYQWRNTMAASLQNYSMNDEEFNFVVNPMSTKIKMVISKSQLGQVTKLYTDVIIQDCNIELTKDQYDSILATADTMERMLISWQFLSIRPAESILDNQKIWWRYSSYALLEQRVKPYTWSRIRRVRQNYKEYMETYKQILLNPNDTELKMDLQKYEDNLSIINVVLARQQARLTVQERSIGEKSFWSMLPSPERILLCEKIGYFDEKEDSFKERIEHTYNFRLGIISVTLTNNYKEIAVLTMTQALFNLKPNYIEETFRASVKIEGIILEGASNEDHLMPILSSEHLSDSPAYFFKMDLDKLPNNSVCKYKLNIVMDSVECIYNKPSVEEIESFLTVEKGDTKSLFNYLANKPTLITNAVKNKLLQGWEFNLNIKIPYVVIPEVSSYMKAEYLLVVDLGRYSVRTELCQQAYIAENSTQMELEEQLYTKLFVNCTDLQILFCDTSDNWKDARKEKCSEMHVVPKTSFSSICAISVANLKTIPSYKFNISFPNLKMNISERKILLLLKFFNIDQIKINIIQEDPEPKVFTRDRIKKRITNHYLKGIEKKIRIPNTYIKYKRYKVDNCRTHNITRDKSISRNYHEDMNEAWARCVDLPGLEDNISPSNNIQVLYGFVVNEFSVTFSRSSDSTDRQYLMLRLGQFSMDVAFMTYGPAYQITLNSLLLTDKLHTTHSGQYLDLLFSPVTGNQDITTILFRKVSASCPDFWSHFHGVETSLVANFGTLHVLLHQEAVRTIFQYSKYISNKIKSQTSPFLKRTLLGLIQQLRSVLHSKTDTPVPPGSIKFSHSARLADLSVTVCDSDFDIVNIQLSGLEMDFLFRANERFVFRSFLSNITVEHLSDITLYSKVLYTDEDKVFDIKYVRNSSNLGYNNDISPNIDETFIDGSFKFQLGRIHCIFLYKLIVQLQRFVANLEAVPFLEKLFVKMNTLVIDITKTLKANTKINLAINVSGPVFLFPQKSSSPNVLIIDTGQLKVENFFKDYPQEITENILVKLNDVMASRGVMTLTSTLEMQETLIEPMSLNMDIKRNTNSKAPQSTWDIDSIIDAIQITLGQKDLITIMSIYTDNIGEGKILDLFPTPVKSPTDALGLGVDEAVRNLEAFFCEPKQKNVVAKCTIEEVKIILFFDSGELLSSPIRDLNHGLCTFEILDIDISFVIYNDKSLDGKLSVDSMYIEEIGPEANAVDKIILQSPADDNKNNNCNITVNKPPIIDVTFHQNKTGDKSADVIIGRLSLSFSIPFSEKLALFLIECLPKESVDVGIVNPGYEAEVYHTVANKSYATSLTLSIRVNKPEIIFLVETTSNKKRYFITKSEILIDYSRHANRLNLVMSLSGLHSLFFDLNEYSEEPYVILRQCDIELCKSCAETGEKITMAISSIYLKLCSEVVHSFNDILNDIVEHFKVPETEVPKIEKTKPVKTPDVEDLWEPKKLTEFVTTCNTLDNLKTDNTIFIHEILLVPKFEIVVIFELEQVQVFLTKTTIELTLYDWSSLLNCTCELTLQANYFNENIQSWEPVIEPIVVDEKEYKPWEVVIKVFQDKSMPMLDDTEYRPKSKPVTKKNSRSVTTTEDEDSGDDMMYLEPLNPTYNGNNRRVKTSLSTFLDDSDSENEDGAMERLAAAISDLFTGDWNENEDSDCGHSSEGEDDIEESQKPKEKRDMLFNKSYYILLDAKETFNVTVTPTMLQIVNDLITQYSNKIISVRNNKKVINLINDIGPHAKVDFYEKISAEDNKILCTKKFENEDSAPNSPTRTGFYLPEYLDSSYDDRDSFTEEGKDDFEGSYDFESLSSLQFPDETTPQLYDRINKNFMKIYIPNLSPIQTNCSKRNWEKLIRLSSPNSSQIYHLAAKHTMGKFGRKIIVSSPLQIKNETCFALSILYQPSILQQLNLEPVGDMTNPFETTMRIFVLEPQEEYNVPLHIAYHCTLFIQPAYAEGHYASDSGIWWKDLATEMDNAHDLHCKPKTDSNVEIFSIRVMLKRNINSKNITHSSIPNYIIHLLPPLIINNFLPYSLEVLNVSLKQVIKVEPGEKNSVYSLDFSKDQKLLIRLKHNSATWTGTLNLTKHLDEKILVLTTDNKDEVANLAINVKSDKEGSCNMFFYTPYWIINKTGLPLQIKASISNTLYNCVNEDILLFTYKRHGKQTLNVRVYESNWSNEFGLECVGTTGLIICKDIERKKKYMFFLNSRFSNICPRLTKIVTILPSFLVTNNTDKSLRFMEHNDKTDLWIDLVPYKTMIFWPETSSMEMYIKYKDSKLISHSFFISTHHRTVLRLDKGSAITVEVTGGVSDSFRISFNEYKPGDTPVLIKNYCADLFLKVQQQDLSPVTLLNPYHSLLYTWDDPTRPRQLVWNVYNNKGRGFSVDITKDGYGEEKMRIHSVTPTSSLVESSSSDDSDSSDNTQHNLNKKVHKDKIIIYWLCYREGLQRTLLLTQELRIYNKVLEMFLEKCQIEGLIALSGVGLSIFTSENDTKEHIYATISDNPAIWEVNVGQKWKTLTLELASWVEDKYRLHYKKCQLKEYVHIDFEKMYMLKPFFAELRRSYCPAVYFHFRKSQNYQYYNLRLQSLQIDNKQTNNIVFHPLPAQNIKDNTPFAEICVSKLSSKTASVYRYIKFNIGSFFLNIENDLFLQICNLLKKTRKFTDEDSGIYVNEIKAIHKSITARNNETPPINKSYIEYLILNSFGVQLNISNKLQMSLSGSKGPLYRVLDYLFPYNLSPYMPMEGVHHKISSVEQVDICDTLNNAVSNLFDQIYTQFLQQYYSHVLGLQVLVNTFAIQPAIEVGDFQSDKMANILFYASRCLLGHINMSPVAVEACVIDIFNNQNIENIQRIRRHGSYHKSEIVPKTITISSRNFTTGVPNALSQLIVRNQNGVPCDGEMFFRTTGKALQSLITRHPDEKSDSVEVAREALRRASILGEPIKIHQRLTRYKNKHLGLRPLSVHDSMGNYLVETIGSSRFSNDTYWAHAALDKIGKSIIIVTLEHVIRVNKCRLWGPWEIEWVVDLDDIISMPKINCIELILNTRQNDSSTGKTSQIKITGQKEMLMWLHEKIEQAIIVSMEDKSWALTENH</sequence>
<feature type="domain" description="Chorein N-terminal" evidence="5">
    <location>
        <begin position="1"/>
        <end position="397"/>
    </location>
</feature>
<reference evidence="9" key="1">
    <citation type="submission" date="2025-05" db="UniProtKB">
        <authorList>
            <consortium name="EnsemblMetazoa"/>
        </authorList>
    </citation>
    <scope>IDENTIFICATION</scope>
</reference>
<evidence type="ECO:0000256" key="2">
    <source>
        <dbReference type="ARBA" id="ARBA00022448"/>
    </source>
</evidence>
<keyword evidence="10" id="KW-1185">Reference proteome</keyword>
<feature type="compositionally biased region" description="Basic residues" evidence="4">
    <location>
        <begin position="1770"/>
        <end position="1779"/>
    </location>
</feature>
<feature type="region of interest" description="Disordered" evidence="4">
    <location>
        <begin position="1848"/>
        <end position="1871"/>
    </location>
</feature>
<dbReference type="InterPro" id="IPR026847">
    <property type="entry name" value="VPS13"/>
</dbReference>
<dbReference type="InterPro" id="IPR056748">
    <property type="entry name" value="VPS13-like_C"/>
</dbReference>
<evidence type="ECO:0000256" key="4">
    <source>
        <dbReference type="SAM" id="MobiDB-lite"/>
    </source>
</evidence>
<dbReference type="InterPro" id="IPR026854">
    <property type="entry name" value="VPS13_N"/>
</dbReference>
<name>A0ABM5KZ77_DIAVI</name>
<dbReference type="PANTHER" id="PTHR16166">
    <property type="entry name" value="VACUOLAR PROTEIN SORTING-ASSOCIATED PROTEIN VPS13"/>
    <property type="match status" value="1"/>
</dbReference>
<dbReference type="Pfam" id="PF25033">
    <property type="entry name" value="VPS13_M"/>
    <property type="match status" value="1"/>
</dbReference>
<dbReference type="EnsemblMetazoa" id="XM_050659537.1">
    <property type="protein sequence ID" value="XP_050515494.1"/>
    <property type="gene ID" value="LOC126890533"/>
</dbReference>
<keyword evidence="3" id="KW-0445">Lipid transport</keyword>
<dbReference type="InterPro" id="IPR009543">
    <property type="entry name" value="VPS13_VAB"/>
</dbReference>
<evidence type="ECO:0000256" key="1">
    <source>
        <dbReference type="ARBA" id="ARBA00006545"/>
    </source>
</evidence>
<dbReference type="PANTHER" id="PTHR16166:SF93">
    <property type="entry name" value="INTERMEMBRANE LIPID TRANSFER PROTEIN VPS13"/>
    <property type="match status" value="1"/>
</dbReference>
<feature type="domain" description="VPS13-like middle region" evidence="6">
    <location>
        <begin position="1017"/>
        <end position="1753"/>
    </location>
</feature>
<evidence type="ECO:0000256" key="3">
    <source>
        <dbReference type="ARBA" id="ARBA00023055"/>
    </source>
</evidence>
<protein>
    <recommendedName>
        <fullName evidence="11">Vacuolar protein sorting-associated protein 13A-like</fullName>
    </recommendedName>
</protein>
<accession>A0ABM5KZ77</accession>
<organism evidence="9 10">
    <name type="scientific">Diabrotica virgifera virgifera</name>
    <name type="common">western corn rootworm</name>
    <dbReference type="NCBI Taxonomy" id="50390"/>
    <lineage>
        <taxon>Eukaryota</taxon>
        <taxon>Metazoa</taxon>
        <taxon>Ecdysozoa</taxon>
        <taxon>Arthropoda</taxon>
        <taxon>Hexapoda</taxon>
        <taxon>Insecta</taxon>
        <taxon>Pterygota</taxon>
        <taxon>Neoptera</taxon>
        <taxon>Endopterygota</taxon>
        <taxon>Coleoptera</taxon>
        <taxon>Polyphaga</taxon>
        <taxon>Cucujiformia</taxon>
        <taxon>Chrysomeloidea</taxon>
        <taxon>Chrysomelidae</taxon>
        <taxon>Galerucinae</taxon>
        <taxon>Diabroticina</taxon>
        <taxon>Diabroticites</taxon>
        <taxon>Diabrotica</taxon>
    </lineage>
</organism>
<dbReference type="Proteomes" id="UP001652700">
    <property type="component" value="Unplaced"/>
</dbReference>
<evidence type="ECO:0000259" key="6">
    <source>
        <dbReference type="Pfam" id="PF25033"/>
    </source>
</evidence>
<dbReference type="InterPro" id="IPR056747">
    <property type="entry name" value="VPS13-like_M"/>
</dbReference>
<evidence type="ECO:0000259" key="5">
    <source>
        <dbReference type="Pfam" id="PF12624"/>
    </source>
</evidence>
<feature type="region of interest" description="Disordered" evidence="4">
    <location>
        <begin position="2594"/>
        <end position="2618"/>
    </location>
</feature>
<feature type="domain" description="Intermembrane lipid transfer protein VPS13-like C-terminal" evidence="8">
    <location>
        <begin position="3139"/>
        <end position="3247"/>
    </location>
</feature>
<dbReference type="Pfam" id="PF25037">
    <property type="entry name" value="VPS13_C"/>
    <property type="match status" value="1"/>
</dbReference>
<keyword evidence="2" id="KW-0813">Transport</keyword>
<dbReference type="GeneID" id="126890533"/>
<dbReference type="Pfam" id="PF25036">
    <property type="entry name" value="VPS13_VAB"/>
    <property type="match status" value="1"/>
</dbReference>